<keyword evidence="4" id="KW-0274">FAD</keyword>
<evidence type="ECO:0000256" key="2">
    <source>
        <dbReference type="ARBA" id="ARBA00005466"/>
    </source>
</evidence>
<dbReference type="InterPro" id="IPR036318">
    <property type="entry name" value="FAD-bd_PCMH-like_sf"/>
</dbReference>
<proteinExistence type="inferred from homology"/>
<dbReference type="AlphaFoldDB" id="A0A344LH61"/>
<feature type="domain" description="FAD-binding PCMH-type" evidence="6">
    <location>
        <begin position="22"/>
        <end position="192"/>
    </location>
</feature>
<evidence type="ECO:0000256" key="3">
    <source>
        <dbReference type="ARBA" id="ARBA00022630"/>
    </source>
</evidence>
<dbReference type="Pfam" id="PF01565">
    <property type="entry name" value="FAD_binding_4"/>
    <property type="match status" value="1"/>
</dbReference>
<dbReference type="PANTHER" id="PTHR42973:SF39">
    <property type="entry name" value="FAD-BINDING PCMH-TYPE DOMAIN-CONTAINING PROTEIN"/>
    <property type="match status" value="1"/>
</dbReference>
<dbReference type="SUPFAM" id="SSF56176">
    <property type="entry name" value="FAD-binding/transporter-associated domain-like"/>
    <property type="match status" value="1"/>
</dbReference>
<sequence>MDVRLPGQPGYEAATAVFNLTAPATPAAAAEVSTVDEIRAALDYARAFRLGVRMHTTGHASPTQRPMDDALLVKVRPSGPVEVDVARRVARVPAGTLWGAVAEAAAPFGLAAPHGSSGTVGVVGYLLRGGMSYYGRQLGVATNLVRAVELVTADGSLVRASAAENPELFWAVRGGGGGFGVVTALEVELFPAAKVITGSAFWAGSHADRLLAEWLRWSADAPWEATTSLQLMNLPELPEIPEVLRSGPVLSVDGAVLAVTEDGVGRAQEQADELLGRLRAVAEPVMDSWALTKPSAVLEAHMDPEDPVPIAGDHLLLRDLDAAGAAEFLRVVGPESGSPFISAGMRQLGGAYSVADPAGGALSSFAGRFAYSGAGLVVDEASREAVESHCALVRSALAPWDSGWTVPSFVENWQQPQRHLSDSAIARVDAVRSAVDPTGVFAGDISPGATAR</sequence>
<comment type="similarity">
    <text evidence="2">Belongs to the oxygen-dependent FAD-linked oxidoreductase family.</text>
</comment>
<protein>
    <submittedName>
        <fullName evidence="7">Oxidoreductase</fullName>
    </submittedName>
</protein>
<dbReference type="Gene3D" id="3.30.465.10">
    <property type="match status" value="1"/>
</dbReference>
<evidence type="ECO:0000256" key="1">
    <source>
        <dbReference type="ARBA" id="ARBA00001974"/>
    </source>
</evidence>
<reference evidence="7 8" key="1">
    <citation type="submission" date="2016-04" db="EMBL/GenBank/DDBJ databases">
        <title>Complete genome sequence and analysis of deep-sea sediment isolate, Amycolatopsis sp. WP1.</title>
        <authorList>
            <person name="Wang H."/>
            <person name="Chen S."/>
            <person name="Wu Q."/>
        </authorList>
    </citation>
    <scope>NUCLEOTIDE SEQUENCE [LARGE SCALE GENOMIC DNA]</scope>
    <source>
        <strain evidence="7 8">WP1</strain>
    </source>
</reference>
<dbReference type="Proteomes" id="UP000250434">
    <property type="component" value="Chromosome"/>
</dbReference>
<dbReference type="PANTHER" id="PTHR42973">
    <property type="entry name" value="BINDING OXIDOREDUCTASE, PUTATIVE (AFU_ORTHOLOGUE AFUA_1G17690)-RELATED"/>
    <property type="match status" value="1"/>
</dbReference>
<dbReference type="Gene3D" id="3.40.462.20">
    <property type="match status" value="1"/>
</dbReference>
<accession>A0A344LH61</accession>
<dbReference type="KEGG" id="aab:A4R43_37125"/>
<dbReference type="InterPro" id="IPR050416">
    <property type="entry name" value="FAD-linked_Oxidoreductase"/>
</dbReference>
<organism evidence="7 8">
    <name type="scientific">Amycolatopsis albispora</name>
    <dbReference type="NCBI Taxonomy" id="1804986"/>
    <lineage>
        <taxon>Bacteria</taxon>
        <taxon>Bacillati</taxon>
        <taxon>Actinomycetota</taxon>
        <taxon>Actinomycetes</taxon>
        <taxon>Pseudonocardiales</taxon>
        <taxon>Pseudonocardiaceae</taxon>
        <taxon>Amycolatopsis</taxon>
    </lineage>
</organism>
<dbReference type="GO" id="GO:0071949">
    <property type="term" value="F:FAD binding"/>
    <property type="evidence" value="ECO:0007669"/>
    <property type="project" value="InterPro"/>
</dbReference>
<dbReference type="InterPro" id="IPR006094">
    <property type="entry name" value="Oxid_FAD_bind_N"/>
</dbReference>
<evidence type="ECO:0000259" key="6">
    <source>
        <dbReference type="PROSITE" id="PS51387"/>
    </source>
</evidence>
<dbReference type="GO" id="GO:0016491">
    <property type="term" value="F:oxidoreductase activity"/>
    <property type="evidence" value="ECO:0007669"/>
    <property type="project" value="UniProtKB-KW"/>
</dbReference>
<dbReference type="RefSeq" id="WP_113696443.1">
    <property type="nucleotide sequence ID" value="NZ_CP015163.1"/>
</dbReference>
<dbReference type="Gene3D" id="3.30.43.10">
    <property type="entry name" value="Uridine Diphospho-n-acetylenolpyruvylglucosamine Reductase, domain 2"/>
    <property type="match status" value="1"/>
</dbReference>
<dbReference type="InterPro" id="IPR016167">
    <property type="entry name" value="FAD-bd_PCMH_sub1"/>
</dbReference>
<gene>
    <name evidence="7" type="ORF">A4R43_37125</name>
</gene>
<keyword evidence="5" id="KW-0560">Oxidoreductase</keyword>
<evidence type="ECO:0000256" key="4">
    <source>
        <dbReference type="ARBA" id="ARBA00022827"/>
    </source>
</evidence>
<keyword evidence="3" id="KW-0285">Flavoprotein</keyword>
<dbReference type="EMBL" id="CP015163">
    <property type="protein sequence ID" value="AXB47385.1"/>
    <property type="molecule type" value="Genomic_DNA"/>
</dbReference>
<dbReference type="PROSITE" id="PS51387">
    <property type="entry name" value="FAD_PCMH"/>
    <property type="match status" value="1"/>
</dbReference>
<evidence type="ECO:0000313" key="8">
    <source>
        <dbReference type="Proteomes" id="UP000250434"/>
    </source>
</evidence>
<dbReference type="InterPro" id="IPR016166">
    <property type="entry name" value="FAD-bd_PCMH"/>
</dbReference>
<name>A0A344LH61_9PSEU</name>
<comment type="cofactor">
    <cofactor evidence="1">
        <name>FAD</name>
        <dbReference type="ChEBI" id="CHEBI:57692"/>
    </cofactor>
</comment>
<evidence type="ECO:0000313" key="7">
    <source>
        <dbReference type="EMBL" id="AXB47385.1"/>
    </source>
</evidence>
<dbReference type="OrthoDB" id="5169292at2"/>
<dbReference type="InterPro" id="IPR016169">
    <property type="entry name" value="FAD-bd_PCMH_sub2"/>
</dbReference>
<keyword evidence="8" id="KW-1185">Reference proteome</keyword>
<evidence type="ECO:0000256" key="5">
    <source>
        <dbReference type="ARBA" id="ARBA00023002"/>
    </source>
</evidence>